<dbReference type="Gene3D" id="3.30.2180.10">
    <property type="entry name" value="ATP12-like"/>
    <property type="match status" value="1"/>
</dbReference>
<feature type="region of interest" description="Disordered" evidence="6">
    <location>
        <begin position="1"/>
        <end position="21"/>
    </location>
</feature>
<keyword evidence="5" id="KW-0143">Chaperone</keyword>
<sequence>MVRLARAVTKAAVQPPPSASASAPAAAAAAAAAAVGVPRCSMPSTTSATSASTNSNTSSVRPYSSSTPSSLASSSPAKKNVTASAADRRLAGRRRFYKNVGIAPSTPPGHHLQNHHQQQQHQPPVTSVSEVNSPISAGVDGTQSATGVNNTLPTDSSLWETMLHPRRRHHVDSNNEQQSWHTITLDNRALRTPLGLPLSLPSQTLALAVASEWDAQSDYLRPAQMPLMTLCCTAIDQVASQPDSHRTDILRYLANDTSCYWSDPTSARDRVLHRKQMRAWGGLHDTVSSSVLGLPMNSDVNPAFAIGEGEAISLSRRGSSSSSSSGLPHPPILLNKATKWVHSLDAWMLSALYSACAESKSFFIGAALIHEAMNGCAGGGGRGADDESGTTATSTATKKEGRAKKNEAIIRDGKWAVEAARVEEEFNIECWGLVEGGHDYDRLNCSIQMHAASFLARTVANG</sequence>
<evidence type="ECO:0000256" key="4">
    <source>
        <dbReference type="ARBA" id="ARBA00023128"/>
    </source>
</evidence>
<comment type="subcellular location">
    <subcellularLocation>
        <location evidence="1">Mitochondrion</location>
    </subcellularLocation>
</comment>
<evidence type="ECO:0000256" key="6">
    <source>
        <dbReference type="SAM" id="MobiDB-lite"/>
    </source>
</evidence>
<dbReference type="InterPro" id="IPR023335">
    <property type="entry name" value="ATP12_ortho_dom_sf"/>
</dbReference>
<dbReference type="EMBL" id="JALLBG020000105">
    <property type="protein sequence ID" value="KAL3764418.1"/>
    <property type="molecule type" value="Genomic_DNA"/>
</dbReference>
<dbReference type="InterPro" id="IPR042272">
    <property type="entry name" value="ATP12_ATP_synth-F1-assembly_N"/>
</dbReference>
<organism evidence="7 8">
    <name type="scientific">Discostella pseudostelligera</name>
    <dbReference type="NCBI Taxonomy" id="259834"/>
    <lineage>
        <taxon>Eukaryota</taxon>
        <taxon>Sar</taxon>
        <taxon>Stramenopiles</taxon>
        <taxon>Ochrophyta</taxon>
        <taxon>Bacillariophyta</taxon>
        <taxon>Coscinodiscophyceae</taxon>
        <taxon>Thalassiosirophycidae</taxon>
        <taxon>Stephanodiscales</taxon>
        <taxon>Stephanodiscaceae</taxon>
        <taxon>Discostella</taxon>
    </lineage>
</organism>
<dbReference type="PANTHER" id="PTHR21013">
    <property type="entry name" value="ATP SYNTHASE MITOCHONDRIAL F1 COMPLEX ASSEMBLY FACTOR 2/ATP12 PROTEIN, MITOCHONDRIAL PRECURSOR"/>
    <property type="match status" value="1"/>
</dbReference>
<feature type="region of interest" description="Disordered" evidence="6">
    <location>
        <begin position="379"/>
        <end position="404"/>
    </location>
</feature>
<dbReference type="PANTHER" id="PTHR21013:SF10">
    <property type="entry name" value="ATP SYNTHASE MITOCHONDRIAL F1 COMPLEX ASSEMBLY FACTOR 2"/>
    <property type="match status" value="1"/>
</dbReference>
<comment type="similarity">
    <text evidence="2">Belongs to the ATP12 family.</text>
</comment>
<dbReference type="InterPro" id="IPR011419">
    <property type="entry name" value="ATP12_ATP_synth-F1-assembly"/>
</dbReference>
<feature type="compositionally biased region" description="Low complexity" evidence="6">
    <location>
        <begin position="40"/>
        <end position="76"/>
    </location>
</feature>
<keyword evidence="4" id="KW-0496">Mitochondrion</keyword>
<name>A0ABD3MKI6_9STRA</name>
<dbReference type="Pfam" id="PF07542">
    <property type="entry name" value="ATP12"/>
    <property type="match status" value="1"/>
</dbReference>
<evidence type="ECO:0000313" key="7">
    <source>
        <dbReference type="EMBL" id="KAL3764418.1"/>
    </source>
</evidence>
<proteinExistence type="inferred from homology"/>
<evidence type="ECO:0000313" key="8">
    <source>
        <dbReference type="Proteomes" id="UP001530293"/>
    </source>
</evidence>
<dbReference type="Proteomes" id="UP001530293">
    <property type="component" value="Unassembled WGS sequence"/>
</dbReference>
<dbReference type="SUPFAM" id="SSF160909">
    <property type="entry name" value="ATP12-like"/>
    <property type="match status" value="1"/>
</dbReference>
<keyword evidence="3" id="KW-0809">Transit peptide</keyword>
<dbReference type="GO" id="GO:0005739">
    <property type="term" value="C:mitochondrion"/>
    <property type="evidence" value="ECO:0007669"/>
    <property type="project" value="UniProtKB-SubCell"/>
</dbReference>
<evidence type="ECO:0000256" key="2">
    <source>
        <dbReference type="ARBA" id="ARBA00008231"/>
    </source>
</evidence>
<feature type="region of interest" description="Disordered" evidence="6">
    <location>
        <begin position="40"/>
        <end position="153"/>
    </location>
</feature>
<evidence type="ECO:0000256" key="3">
    <source>
        <dbReference type="ARBA" id="ARBA00022946"/>
    </source>
</evidence>
<dbReference type="AlphaFoldDB" id="A0ABD3MKI6"/>
<evidence type="ECO:0000256" key="5">
    <source>
        <dbReference type="ARBA" id="ARBA00023186"/>
    </source>
</evidence>
<comment type="caution">
    <text evidence="7">The sequence shown here is derived from an EMBL/GenBank/DDBJ whole genome shotgun (WGS) entry which is preliminary data.</text>
</comment>
<feature type="compositionally biased region" description="Polar residues" evidence="6">
    <location>
        <begin position="123"/>
        <end position="153"/>
    </location>
</feature>
<protein>
    <submittedName>
        <fullName evidence="7">Uncharacterized protein</fullName>
    </submittedName>
</protein>
<gene>
    <name evidence="7" type="ORF">ACHAWU_004924</name>
</gene>
<evidence type="ECO:0000256" key="1">
    <source>
        <dbReference type="ARBA" id="ARBA00004173"/>
    </source>
</evidence>
<keyword evidence="8" id="KW-1185">Reference proteome</keyword>
<reference evidence="7 8" key="1">
    <citation type="submission" date="2024-10" db="EMBL/GenBank/DDBJ databases">
        <title>Updated reference genomes for cyclostephanoid diatoms.</title>
        <authorList>
            <person name="Roberts W.R."/>
            <person name="Alverson A.J."/>
        </authorList>
    </citation>
    <scope>NUCLEOTIDE SEQUENCE [LARGE SCALE GENOMIC DNA]</scope>
    <source>
        <strain evidence="7 8">AJA232-27</strain>
    </source>
</reference>
<dbReference type="Gene3D" id="1.10.3580.10">
    <property type="entry name" value="ATP12 ATPase"/>
    <property type="match status" value="1"/>
</dbReference>
<accession>A0ABD3MKI6</accession>